<proteinExistence type="predicted"/>
<name>A0ABD0M1H9_9CAEN</name>
<dbReference type="EMBL" id="JACVVK020000011">
    <property type="protein sequence ID" value="KAK7505341.1"/>
    <property type="molecule type" value="Genomic_DNA"/>
</dbReference>
<gene>
    <name evidence="2" type="ORF">BaRGS_00003503</name>
</gene>
<organism evidence="2 3">
    <name type="scientific">Batillaria attramentaria</name>
    <dbReference type="NCBI Taxonomy" id="370345"/>
    <lineage>
        <taxon>Eukaryota</taxon>
        <taxon>Metazoa</taxon>
        <taxon>Spiralia</taxon>
        <taxon>Lophotrochozoa</taxon>
        <taxon>Mollusca</taxon>
        <taxon>Gastropoda</taxon>
        <taxon>Caenogastropoda</taxon>
        <taxon>Sorbeoconcha</taxon>
        <taxon>Cerithioidea</taxon>
        <taxon>Batillariidae</taxon>
        <taxon>Batillaria</taxon>
    </lineage>
</organism>
<sequence length="356" mass="38933">MRMNGSACASAPCGGQRTTCSPRSNLHRSVLHVQGGEDEGAKQNGTSVIVPMEVELGTKCCGSAPTQKNALVQIEKGNTGTDNPLRTITSRGEKRAEPKSRGQSIPLGLDSAEQQSPSPDSGQTDRLASSAQDRNYVIISPDDLKMMERRRSCNNGRQSRFPLSGYFSCNSFLLARELVKESHWARVSDIYVLHVRKKSPITEAFYVTANGQIRMSFLLLEDYPGERPSHSKAALCRITAISPSATPQINTPNGEAAIESGSDFLPGEKKNLSPGIWLKQKTVPQNIARNADEIRQIALYFGGRLHESGSRRRVQRGFSRRKSRVALRAGAKRQLMLSRACSEAQTHTPEVSAGAR</sequence>
<dbReference type="Proteomes" id="UP001519460">
    <property type="component" value="Unassembled WGS sequence"/>
</dbReference>
<accession>A0ABD0M1H9</accession>
<evidence type="ECO:0000313" key="3">
    <source>
        <dbReference type="Proteomes" id="UP001519460"/>
    </source>
</evidence>
<evidence type="ECO:0000256" key="1">
    <source>
        <dbReference type="SAM" id="MobiDB-lite"/>
    </source>
</evidence>
<reference evidence="2 3" key="1">
    <citation type="journal article" date="2023" name="Sci. Data">
        <title>Genome assembly of the Korean intertidal mud-creeper Batillaria attramentaria.</title>
        <authorList>
            <person name="Patra A.K."/>
            <person name="Ho P.T."/>
            <person name="Jun S."/>
            <person name="Lee S.J."/>
            <person name="Kim Y."/>
            <person name="Won Y.J."/>
        </authorList>
    </citation>
    <scope>NUCLEOTIDE SEQUENCE [LARGE SCALE GENOMIC DNA]</scope>
    <source>
        <strain evidence="2">Wonlab-2016</strain>
    </source>
</reference>
<feature type="non-terminal residue" evidence="2">
    <location>
        <position position="356"/>
    </location>
</feature>
<comment type="caution">
    <text evidence="2">The sequence shown here is derived from an EMBL/GenBank/DDBJ whole genome shotgun (WGS) entry which is preliminary data.</text>
</comment>
<feature type="region of interest" description="Disordered" evidence="1">
    <location>
        <begin position="1"/>
        <end position="23"/>
    </location>
</feature>
<evidence type="ECO:0000313" key="2">
    <source>
        <dbReference type="EMBL" id="KAK7505341.1"/>
    </source>
</evidence>
<feature type="region of interest" description="Disordered" evidence="1">
    <location>
        <begin position="74"/>
        <end position="132"/>
    </location>
</feature>
<dbReference type="AlphaFoldDB" id="A0ABD0M1H9"/>
<feature type="compositionally biased region" description="Polar residues" evidence="1">
    <location>
        <begin position="112"/>
        <end position="132"/>
    </location>
</feature>
<protein>
    <submittedName>
        <fullName evidence="2">Uncharacterized protein</fullName>
    </submittedName>
</protein>
<feature type="compositionally biased region" description="Polar residues" evidence="1">
    <location>
        <begin position="74"/>
        <end position="90"/>
    </location>
</feature>
<keyword evidence="3" id="KW-1185">Reference proteome</keyword>
<feature type="compositionally biased region" description="Basic and acidic residues" evidence="1">
    <location>
        <begin position="91"/>
        <end position="100"/>
    </location>
</feature>